<evidence type="ECO:0000313" key="2">
    <source>
        <dbReference type="EMBL" id="GLB32606.1"/>
    </source>
</evidence>
<organism evidence="2 3">
    <name type="scientific">Lacrimispora amygdalina</name>
    <dbReference type="NCBI Taxonomy" id="253257"/>
    <lineage>
        <taxon>Bacteria</taxon>
        <taxon>Bacillati</taxon>
        <taxon>Bacillota</taxon>
        <taxon>Clostridia</taxon>
        <taxon>Lachnospirales</taxon>
        <taxon>Lachnospiraceae</taxon>
        <taxon>Lacrimispora</taxon>
    </lineage>
</organism>
<comment type="caution">
    <text evidence="2">The sequence shown here is derived from an EMBL/GenBank/DDBJ whole genome shotgun (WGS) entry which is preliminary data.</text>
</comment>
<name>A0ABQ5MCQ9_9FIRM</name>
<dbReference type="RefSeq" id="WP_346066297.1">
    <property type="nucleotide sequence ID" value="NZ_BRPJ01000097.1"/>
</dbReference>
<gene>
    <name evidence="2" type="ORF">LAD12857_45290</name>
</gene>
<feature type="signal peptide" evidence="1">
    <location>
        <begin position="1"/>
        <end position="28"/>
    </location>
</feature>
<feature type="chain" id="PRO_5046613991" evidence="1">
    <location>
        <begin position="29"/>
        <end position="168"/>
    </location>
</feature>
<keyword evidence="1" id="KW-0732">Signal</keyword>
<sequence length="168" mass="18674">MKKVKCTKSCLLLSMALLLGNTAFTAQAKAETVTAASTCRGQGVTVENVTLHTYAGDDGQEVESITYLLKDIKELGSIAPEDFRITVGSDSYKVNDIKIMGNNVKLYVDAFRYLGKTVYNEKMQSTHYDFAVDSTVDVLDLKNMDRRRIPDRSSFFSVPGKLQLWNIG</sequence>
<keyword evidence="3" id="KW-1185">Reference proteome</keyword>
<evidence type="ECO:0000313" key="3">
    <source>
        <dbReference type="Proteomes" id="UP001419084"/>
    </source>
</evidence>
<reference evidence="2 3" key="1">
    <citation type="journal article" date="2024" name="Int. J. Syst. Evol. Microbiol.">
        <title>Lacrimispora brassicae sp. nov. isolated from fermented cabbage, and proposal of Clostridium indicum Gundawar et al. 2019 and Clostridium methoxybenzovorans Mechichi et al. 1999 as heterotypic synonyms of Lacrimispora amygdalina (Parshina et al. 2003) Haas and Blanchard 2020 and Lacrimispora indolis (McClung and McCoy 1957) Haas and Blanchard 2020, respectively.</title>
        <authorList>
            <person name="Kobayashi H."/>
            <person name="Tanizawa Y."/>
            <person name="Sakamoto M."/>
            <person name="Ohkuma M."/>
            <person name="Tohno M."/>
        </authorList>
    </citation>
    <scope>NUCLEOTIDE SEQUENCE [LARGE SCALE GENOMIC DNA]</scope>
    <source>
        <strain evidence="2 3">DSM 12857</strain>
    </source>
</reference>
<dbReference type="EMBL" id="BRPJ01000097">
    <property type="protein sequence ID" value="GLB32606.1"/>
    <property type="molecule type" value="Genomic_DNA"/>
</dbReference>
<proteinExistence type="predicted"/>
<accession>A0ABQ5MCQ9</accession>
<protein>
    <submittedName>
        <fullName evidence="2">Uncharacterized protein</fullName>
    </submittedName>
</protein>
<evidence type="ECO:0000256" key="1">
    <source>
        <dbReference type="SAM" id="SignalP"/>
    </source>
</evidence>
<dbReference type="Proteomes" id="UP001419084">
    <property type="component" value="Unassembled WGS sequence"/>
</dbReference>